<dbReference type="Proteomes" id="UP000253910">
    <property type="component" value="Unassembled WGS sequence"/>
</dbReference>
<accession>A0A369YZ92</accession>
<dbReference type="AlphaFoldDB" id="A0A369YZ92"/>
<protein>
    <submittedName>
        <fullName evidence="1">Uncharacterized protein</fullName>
    </submittedName>
</protein>
<sequence length="135" mass="15286">MDLRNKLLQHKPKVTEIEILGEKYYVRALSVGDVNRGLFGQHKLLCDIAKAQGIELDYDDPDELGKQLGKVYDPYRLARNLALRLCDKDGNLLFDFENEDDLKALSSLDNEVSEELSRALMGDEPKNLMTDASSK</sequence>
<comment type="caution">
    <text evidence="1">The sequence shown here is derived from an EMBL/GenBank/DDBJ whole genome shotgun (WGS) entry which is preliminary data.</text>
</comment>
<evidence type="ECO:0000313" key="1">
    <source>
        <dbReference type="EMBL" id="RDE90216.1"/>
    </source>
</evidence>
<name>A0A369YZ92_HAEPA</name>
<gene>
    <name evidence="1" type="ORF">DPV87_07310</name>
</gene>
<proteinExistence type="predicted"/>
<dbReference type="EMBL" id="QEPW01000012">
    <property type="protein sequence ID" value="RDE90216.1"/>
    <property type="molecule type" value="Genomic_DNA"/>
</dbReference>
<evidence type="ECO:0000313" key="2">
    <source>
        <dbReference type="Proteomes" id="UP000253910"/>
    </source>
</evidence>
<organism evidence="1 2">
    <name type="scientific">Haemophilus parainfluenzae</name>
    <dbReference type="NCBI Taxonomy" id="729"/>
    <lineage>
        <taxon>Bacteria</taxon>
        <taxon>Pseudomonadati</taxon>
        <taxon>Pseudomonadota</taxon>
        <taxon>Gammaproteobacteria</taxon>
        <taxon>Pasteurellales</taxon>
        <taxon>Pasteurellaceae</taxon>
        <taxon>Haemophilus</taxon>
    </lineage>
</organism>
<reference evidence="1 2" key="1">
    <citation type="submission" date="2018-05" db="EMBL/GenBank/DDBJ databases">
        <title>Draft Genome Sequences for a Diverse set of 7 Haemophilus Species.</title>
        <authorList>
            <person name="Nichols M."/>
            <person name="Topaz N."/>
            <person name="Wang X."/>
            <person name="Wang X."/>
            <person name="Boxrud D."/>
        </authorList>
    </citation>
    <scope>NUCLEOTIDE SEQUENCE [LARGE SCALE GENOMIC DNA]</scope>
    <source>
        <strain evidence="1 2">C2008001710</strain>
    </source>
</reference>
<dbReference type="RefSeq" id="WP_049372587.1">
    <property type="nucleotide sequence ID" value="NZ_CP125087.1"/>
</dbReference>